<dbReference type="RefSeq" id="WP_340529678.1">
    <property type="nucleotide sequence ID" value="NZ_FMSH01000484.1"/>
</dbReference>
<gene>
    <name evidence="1" type="ORF">CNECB9_5340002</name>
</gene>
<protein>
    <submittedName>
        <fullName evidence="1">Uncharacterized protein</fullName>
    </submittedName>
</protein>
<reference evidence="1" key="1">
    <citation type="submission" date="2016-09" db="EMBL/GenBank/DDBJ databases">
        <authorList>
            <person name="Capua I."/>
            <person name="De Benedictis P."/>
            <person name="Joannis T."/>
            <person name="Lombin L.H."/>
            <person name="Cattoli G."/>
        </authorList>
    </citation>
    <scope>NUCLEOTIDE SEQUENCE</scope>
    <source>
        <strain evidence="1">B9</strain>
    </source>
</reference>
<organism evidence="1">
    <name type="scientific">Cupriavidus necator</name>
    <name type="common">Alcaligenes eutrophus</name>
    <name type="synonym">Ralstonia eutropha</name>
    <dbReference type="NCBI Taxonomy" id="106590"/>
    <lineage>
        <taxon>Bacteria</taxon>
        <taxon>Pseudomonadati</taxon>
        <taxon>Pseudomonadota</taxon>
        <taxon>Betaproteobacteria</taxon>
        <taxon>Burkholderiales</taxon>
        <taxon>Burkholderiaceae</taxon>
        <taxon>Cupriavidus</taxon>
    </lineage>
</organism>
<name>A0A1K0JJS2_CUPNE</name>
<dbReference type="AlphaFoldDB" id="A0A1K0JJS2"/>
<dbReference type="EMBL" id="FMSH01000484">
    <property type="protein sequence ID" value="SCU95503.1"/>
    <property type="molecule type" value="Genomic_DNA"/>
</dbReference>
<evidence type="ECO:0000313" key="1">
    <source>
        <dbReference type="EMBL" id="SCU95503.1"/>
    </source>
</evidence>
<sequence length="72" mass="8023">MKRYLWNLLISLDQLANAVAGGSPDETISSRAGKEGRRWGCILCRFLHWFDRDHCAKSIEADEGGDEAVSAK</sequence>
<proteinExistence type="predicted"/>
<accession>A0A1K0JJS2</accession>